<dbReference type="InParanoid" id="A0A1Y1UF11"/>
<comment type="caution">
    <text evidence="2">The sequence shown here is derived from an EMBL/GenBank/DDBJ whole genome shotgun (WGS) entry which is preliminary data.</text>
</comment>
<dbReference type="OrthoDB" id="2575740at2759"/>
<feature type="compositionally biased region" description="Polar residues" evidence="1">
    <location>
        <begin position="159"/>
        <end position="184"/>
    </location>
</feature>
<proteinExistence type="predicted"/>
<feature type="region of interest" description="Disordered" evidence="1">
    <location>
        <begin position="23"/>
        <end position="66"/>
    </location>
</feature>
<gene>
    <name evidence="2" type="ORF">BD324DRAFT_652008</name>
</gene>
<feature type="region of interest" description="Disordered" evidence="1">
    <location>
        <begin position="111"/>
        <end position="186"/>
    </location>
</feature>
<organism evidence="2 3">
    <name type="scientific">Kockovaella imperatae</name>
    <dbReference type="NCBI Taxonomy" id="4999"/>
    <lineage>
        <taxon>Eukaryota</taxon>
        <taxon>Fungi</taxon>
        <taxon>Dikarya</taxon>
        <taxon>Basidiomycota</taxon>
        <taxon>Agaricomycotina</taxon>
        <taxon>Tremellomycetes</taxon>
        <taxon>Tremellales</taxon>
        <taxon>Cuniculitremaceae</taxon>
        <taxon>Kockovaella</taxon>
    </lineage>
</organism>
<feature type="compositionally biased region" description="Low complexity" evidence="1">
    <location>
        <begin position="311"/>
        <end position="320"/>
    </location>
</feature>
<dbReference type="Proteomes" id="UP000193218">
    <property type="component" value="Unassembled WGS sequence"/>
</dbReference>
<dbReference type="GeneID" id="33560233"/>
<dbReference type="EMBL" id="NBSH01000009">
    <property type="protein sequence ID" value="ORX36104.1"/>
    <property type="molecule type" value="Genomic_DNA"/>
</dbReference>
<feature type="compositionally biased region" description="Low complexity" evidence="1">
    <location>
        <begin position="24"/>
        <end position="37"/>
    </location>
</feature>
<feature type="region of interest" description="Disordered" evidence="1">
    <location>
        <begin position="208"/>
        <end position="229"/>
    </location>
</feature>
<feature type="region of interest" description="Disordered" evidence="1">
    <location>
        <begin position="269"/>
        <end position="290"/>
    </location>
</feature>
<evidence type="ECO:0000256" key="1">
    <source>
        <dbReference type="SAM" id="MobiDB-lite"/>
    </source>
</evidence>
<sequence length="338" mass="35665">MSNSRPAPYMVALSGWPEPVYIAGPPLGSSRSGTPGPSSGGGEYREGVSRVDIEHHAGKGESSLLPFHLRARPEAWPPAESIFSKTCMYNNDPNKECLVPDHPNHIAKYAQQRSSVIGTPTRAESPAQFPTSSARSTPHPSPPGSRRGSPKPQHLHMPHNSSPLTVSLQDESSSHSSAQCNKSFSDPRYAPHAAVLTNRPALELAPSWASSSVHSGPHHQPSVHPHSTGVGVRVPAGQRGTGILVMRAVPDVYPAPSVPGIAGMAAEMSRTASSGSRRKSRADSGRNPALEVATEVYPRDPDSAILWSSASRKSSMASISVKQQLGAAGEGGMELDES</sequence>
<evidence type="ECO:0000313" key="2">
    <source>
        <dbReference type="EMBL" id="ORX36104.1"/>
    </source>
</evidence>
<keyword evidence="3" id="KW-1185">Reference proteome</keyword>
<evidence type="ECO:0000313" key="3">
    <source>
        <dbReference type="Proteomes" id="UP000193218"/>
    </source>
</evidence>
<accession>A0A1Y1UF11</accession>
<dbReference type="RefSeq" id="XP_021870233.1">
    <property type="nucleotide sequence ID" value="XM_022018424.1"/>
</dbReference>
<name>A0A1Y1UF11_9TREE</name>
<protein>
    <submittedName>
        <fullName evidence="2">Uncharacterized protein</fullName>
    </submittedName>
</protein>
<dbReference type="AlphaFoldDB" id="A0A1Y1UF11"/>
<feature type="region of interest" description="Disordered" evidence="1">
    <location>
        <begin position="311"/>
        <end position="338"/>
    </location>
</feature>
<reference evidence="2 3" key="1">
    <citation type="submission" date="2017-03" db="EMBL/GenBank/DDBJ databases">
        <title>Widespread Adenine N6-methylation of Active Genes in Fungi.</title>
        <authorList>
            <consortium name="DOE Joint Genome Institute"/>
            <person name="Mondo S.J."/>
            <person name="Dannebaum R.O."/>
            <person name="Kuo R.C."/>
            <person name="Louie K.B."/>
            <person name="Bewick A.J."/>
            <person name="Labutti K."/>
            <person name="Haridas S."/>
            <person name="Kuo A."/>
            <person name="Salamov A."/>
            <person name="Ahrendt S.R."/>
            <person name="Lau R."/>
            <person name="Bowen B.P."/>
            <person name="Lipzen A."/>
            <person name="Sullivan W."/>
            <person name="Andreopoulos W.B."/>
            <person name="Clum A."/>
            <person name="Lindquist E."/>
            <person name="Daum C."/>
            <person name="Northen T.R."/>
            <person name="Ramamoorthy G."/>
            <person name="Schmitz R.J."/>
            <person name="Gryganskyi A."/>
            <person name="Culley D."/>
            <person name="Magnuson J."/>
            <person name="James T.Y."/>
            <person name="O'Malley M.A."/>
            <person name="Stajich J.E."/>
            <person name="Spatafora J.W."/>
            <person name="Visel A."/>
            <person name="Grigoriev I.V."/>
        </authorList>
    </citation>
    <scope>NUCLEOTIDE SEQUENCE [LARGE SCALE GENOMIC DNA]</scope>
    <source>
        <strain evidence="2 3">NRRL Y-17943</strain>
    </source>
</reference>
<feature type="compositionally biased region" description="Basic and acidic residues" evidence="1">
    <location>
        <begin position="43"/>
        <end position="59"/>
    </location>
</feature>